<name>A0A8B7YE72_ACAPL</name>
<keyword evidence="15" id="KW-1185">Reference proteome</keyword>
<dbReference type="SMART" id="SM00179">
    <property type="entry name" value="EGF_CA"/>
    <property type="match status" value="7"/>
</dbReference>
<accession>A0A8B7YE72</accession>
<gene>
    <name evidence="16" type="primary">LOC110979798</name>
</gene>
<dbReference type="InterPro" id="IPR001881">
    <property type="entry name" value="EGF-like_Ca-bd_dom"/>
</dbReference>
<organism evidence="15 16">
    <name type="scientific">Acanthaster planci</name>
    <name type="common">Crown-of-thorns starfish</name>
    <dbReference type="NCBI Taxonomy" id="133434"/>
    <lineage>
        <taxon>Eukaryota</taxon>
        <taxon>Metazoa</taxon>
        <taxon>Echinodermata</taxon>
        <taxon>Eleutherozoa</taxon>
        <taxon>Asterozoa</taxon>
        <taxon>Asteroidea</taxon>
        <taxon>Valvatacea</taxon>
        <taxon>Valvatida</taxon>
        <taxon>Acanthasteridae</taxon>
        <taxon>Acanthaster</taxon>
    </lineage>
</organism>
<dbReference type="SMART" id="SM00181">
    <property type="entry name" value="EGF"/>
    <property type="match status" value="27"/>
</dbReference>
<dbReference type="Gene3D" id="2.10.25.10">
    <property type="entry name" value="Laminin"/>
    <property type="match status" value="21"/>
</dbReference>
<dbReference type="GO" id="GO:0005886">
    <property type="term" value="C:plasma membrane"/>
    <property type="evidence" value="ECO:0007669"/>
    <property type="project" value="UniProtKB-SubCell"/>
</dbReference>
<dbReference type="OMA" id="TNQQVSC"/>
<dbReference type="Pfam" id="PF12714">
    <property type="entry name" value="TILa"/>
    <property type="match status" value="6"/>
</dbReference>
<dbReference type="InterPro" id="IPR001846">
    <property type="entry name" value="VWF_type-D"/>
</dbReference>
<dbReference type="SMART" id="SM00832">
    <property type="entry name" value="C8"/>
    <property type="match status" value="8"/>
</dbReference>
<feature type="domain" description="EGF-like" evidence="12">
    <location>
        <begin position="1035"/>
        <end position="1072"/>
    </location>
</feature>
<evidence type="ECO:0000259" key="12">
    <source>
        <dbReference type="PROSITE" id="PS50026"/>
    </source>
</evidence>
<dbReference type="InterPro" id="IPR052749">
    <property type="entry name" value="Alpha-tectorin"/>
</dbReference>
<dbReference type="SMART" id="SM00034">
    <property type="entry name" value="CLECT"/>
    <property type="match status" value="1"/>
</dbReference>
<dbReference type="GO" id="GO:0005509">
    <property type="term" value="F:calcium ion binding"/>
    <property type="evidence" value="ECO:0007669"/>
    <property type="project" value="InterPro"/>
</dbReference>
<reference evidence="16" key="1">
    <citation type="submission" date="2025-08" db="UniProtKB">
        <authorList>
            <consortium name="RefSeq"/>
        </authorList>
    </citation>
    <scope>IDENTIFICATION</scope>
</reference>
<keyword evidence="5" id="KW-0677">Repeat</keyword>
<feature type="disulfide bond" evidence="9">
    <location>
        <begin position="173"/>
        <end position="183"/>
    </location>
</feature>
<feature type="domain" description="C-type lectin" evidence="13">
    <location>
        <begin position="2154"/>
        <end position="2268"/>
    </location>
</feature>
<feature type="disulfide bond" evidence="9">
    <location>
        <begin position="2937"/>
        <end position="2946"/>
    </location>
</feature>
<evidence type="ECO:0000256" key="4">
    <source>
        <dbReference type="ARBA" id="ARBA00022729"/>
    </source>
</evidence>
<feature type="domain" description="VWFD" evidence="14">
    <location>
        <begin position="1938"/>
        <end position="2105"/>
    </location>
</feature>
<dbReference type="PANTHER" id="PTHR46160:SF8">
    <property type="entry name" value="VWFD DOMAIN-CONTAINING PROTEIN"/>
    <property type="match status" value="1"/>
</dbReference>
<feature type="disulfide bond" evidence="9">
    <location>
        <begin position="3335"/>
        <end position="3344"/>
    </location>
</feature>
<feature type="disulfide bond" evidence="9">
    <location>
        <begin position="2499"/>
        <end position="2508"/>
    </location>
</feature>
<keyword evidence="10" id="KW-0812">Transmembrane</keyword>
<comment type="subcellular location">
    <subcellularLocation>
        <location evidence="1">Cell membrane</location>
    </subcellularLocation>
</comment>
<evidence type="ECO:0000256" key="5">
    <source>
        <dbReference type="ARBA" id="ARBA00022737"/>
    </source>
</evidence>
<dbReference type="InterPro" id="IPR001304">
    <property type="entry name" value="C-type_lectin-like"/>
</dbReference>
<dbReference type="OrthoDB" id="5945029at2759"/>
<dbReference type="Gene3D" id="3.10.100.10">
    <property type="entry name" value="Mannose-Binding Protein A, subunit A"/>
    <property type="match status" value="1"/>
</dbReference>
<evidence type="ECO:0000256" key="1">
    <source>
        <dbReference type="ARBA" id="ARBA00004236"/>
    </source>
</evidence>
<dbReference type="PROSITE" id="PS01180">
    <property type="entry name" value="CUB"/>
    <property type="match status" value="1"/>
</dbReference>
<dbReference type="InterPro" id="IPR035914">
    <property type="entry name" value="Sperma_CUB_dom_sf"/>
</dbReference>
<feature type="domain" description="EGF-like" evidence="12">
    <location>
        <begin position="4229"/>
        <end position="4269"/>
    </location>
</feature>
<feature type="disulfide bond" evidence="9">
    <location>
        <begin position="1491"/>
        <end position="1500"/>
    </location>
</feature>
<evidence type="ECO:0000256" key="3">
    <source>
        <dbReference type="ARBA" id="ARBA00022536"/>
    </source>
</evidence>
<feature type="transmembrane region" description="Helical" evidence="10">
    <location>
        <begin position="4648"/>
        <end position="4670"/>
    </location>
</feature>
<feature type="domain" description="VWFD" evidence="14">
    <location>
        <begin position="1076"/>
        <end position="1245"/>
    </location>
</feature>
<dbReference type="Pfam" id="PF00008">
    <property type="entry name" value="EGF"/>
    <property type="match status" value="2"/>
</dbReference>
<evidence type="ECO:0000259" key="14">
    <source>
        <dbReference type="PROSITE" id="PS51233"/>
    </source>
</evidence>
<dbReference type="GeneID" id="110979798"/>
<dbReference type="InterPro" id="IPR001007">
    <property type="entry name" value="VWF_dom"/>
</dbReference>
<dbReference type="SMART" id="SM00216">
    <property type="entry name" value="VWD"/>
    <property type="match status" value="9"/>
</dbReference>
<feature type="disulfide bond" evidence="9">
    <location>
        <begin position="178"/>
        <end position="195"/>
    </location>
</feature>
<dbReference type="SUPFAM" id="SSF57196">
    <property type="entry name" value="EGF/Laminin"/>
    <property type="match status" value="7"/>
</dbReference>
<dbReference type="PROSITE" id="PS50041">
    <property type="entry name" value="C_TYPE_LECTIN_2"/>
    <property type="match status" value="1"/>
</dbReference>
<feature type="disulfide bond" evidence="9">
    <location>
        <begin position="1062"/>
        <end position="1071"/>
    </location>
</feature>
<feature type="domain" description="VWFD" evidence="14">
    <location>
        <begin position="3832"/>
        <end position="4005"/>
    </location>
</feature>
<dbReference type="CDD" id="cd00041">
    <property type="entry name" value="CUB"/>
    <property type="match status" value="1"/>
</dbReference>
<keyword evidence="8" id="KW-0325">Glycoprotein</keyword>
<dbReference type="SUPFAM" id="SSF49854">
    <property type="entry name" value="Spermadhesin, CUB domain"/>
    <property type="match status" value="1"/>
</dbReference>
<keyword evidence="6 10" id="KW-0472">Membrane</keyword>
<dbReference type="InterPro" id="IPR036084">
    <property type="entry name" value="Ser_inhib-like_sf"/>
</dbReference>
<dbReference type="PANTHER" id="PTHR46160">
    <property type="entry name" value="ALPHA-TECTORIN-RELATED"/>
    <property type="match status" value="1"/>
</dbReference>
<dbReference type="KEGG" id="aplc:110979798"/>
<feature type="domain" description="VWFD" evidence="14">
    <location>
        <begin position="638"/>
        <end position="812"/>
    </location>
</feature>
<protein>
    <submittedName>
        <fullName evidence="16">IgGFc-binding protein-like</fullName>
    </submittedName>
</protein>
<dbReference type="RefSeq" id="XP_022091554.1">
    <property type="nucleotide sequence ID" value="XM_022235862.1"/>
</dbReference>
<feature type="domain" description="VWFD" evidence="14">
    <location>
        <begin position="1505"/>
        <end position="1679"/>
    </location>
</feature>
<keyword evidence="7 9" id="KW-1015">Disulfide bond</keyword>
<feature type="domain" description="VWFD" evidence="14">
    <location>
        <begin position="2951"/>
        <end position="3128"/>
    </location>
</feature>
<feature type="domain" description="EGF-like" evidence="12">
    <location>
        <begin position="3348"/>
        <end position="3385"/>
    </location>
</feature>
<feature type="domain" description="EGF-like" evidence="12">
    <location>
        <begin position="3791"/>
        <end position="3828"/>
    </location>
</feature>
<dbReference type="CDD" id="cd00037">
    <property type="entry name" value="CLECT"/>
    <property type="match status" value="1"/>
</dbReference>
<evidence type="ECO:0000259" key="11">
    <source>
        <dbReference type="PROSITE" id="PS01180"/>
    </source>
</evidence>
<evidence type="ECO:0000313" key="15">
    <source>
        <dbReference type="Proteomes" id="UP000694845"/>
    </source>
</evidence>
<dbReference type="SUPFAM" id="SSF56436">
    <property type="entry name" value="C-type lectin-like"/>
    <property type="match status" value="1"/>
</dbReference>
<feature type="domain" description="EGF-like" evidence="12">
    <location>
        <begin position="595"/>
        <end position="634"/>
    </location>
</feature>
<feature type="domain" description="EGF-like" evidence="12">
    <location>
        <begin position="1464"/>
        <end position="1501"/>
    </location>
</feature>
<keyword evidence="2" id="KW-1003">Cell membrane</keyword>
<feature type="domain" description="EGF-like" evidence="12">
    <location>
        <begin position="1857"/>
        <end position="1893"/>
    </location>
</feature>
<evidence type="ECO:0000256" key="9">
    <source>
        <dbReference type="PROSITE-ProRule" id="PRU00076"/>
    </source>
</evidence>
<dbReference type="PROSITE" id="PS50026">
    <property type="entry name" value="EGF_3"/>
    <property type="match status" value="12"/>
</dbReference>
<dbReference type="PROSITE" id="PS01186">
    <property type="entry name" value="EGF_2"/>
    <property type="match status" value="4"/>
</dbReference>
<feature type="domain" description="EGF-like" evidence="12">
    <location>
        <begin position="2473"/>
        <end position="2509"/>
    </location>
</feature>
<dbReference type="PROSITE" id="PS51233">
    <property type="entry name" value="VWFD"/>
    <property type="match status" value="9"/>
</dbReference>
<dbReference type="CDD" id="cd19941">
    <property type="entry name" value="TIL"/>
    <property type="match status" value="10"/>
</dbReference>
<feature type="domain" description="EGF-like" evidence="12">
    <location>
        <begin position="3309"/>
        <end position="3345"/>
    </location>
</feature>
<dbReference type="InterPro" id="IPR000859">
    <property type="entry name" value="CUB_dom"/>
</dbReference>
<evidence type="ECO:0000313" key="16">
    <source>
        <dbReference type="RefSeq" id="XP_022091554.1"/>
    </source>
</evidence>
<feature type="disulfide bond" evidence="9">
    <location>
        <begin position="197"/>
        <end position="206"/>
    </location>
</feature>
<keyword evidence="3 9" id="KW-0245">EGF-like domain</keyword>
<feature type="disulfide bond" evidence="9">
    <location>
        <begin position="3818"/>
        <end position="3827"/>
    </location>
</feature>
<feature type="domain" description="EGF-like" evidence="12">
    <location>
        <begin position="169"/>
        <end position="207"/>
    </location>
</feature>
<feature type="disulfide bond" evidence="9">
    <location>
        <begin position="1924"/>
        <end position="1933"/>
    </location>
</feature>
<keyword evidence="4" id="KW-0732">Signal</keyword>
<keyword evidence="10" id="KW-1133">Transmembrane helix</keyword>
<feature type="domain" description="VWFD" evidence="14">
    <location>
        <begin position="2513"/>
        <end position="2689"/>
    </location>
</feature>
<dbReference type="Pfam" id="PF01826">
    <property type="entry name" value="TIL"/>
    <property type="match status" value="9"/>
</dbReference>
<dbReference type="Pfam" id="PF00094">
    <property type="entry name" value="VWD"/>
    <property type="match status" value="9"/>
</dbReference>
<dbReference type="InterPro" id="IPR002919">
    <property type="entry name" value="TIL_dom"/>
</dbReference>
<feature type="domain" description="CUB" evidence="11">
    <location>
        <begin position="4268"/>
        <end position="4399"/>
    </location>
</feature>
<evidence type="ECO:0000256" key="6">
    <source>
        <dbReference type="ARBA" id="ARBA00023136"/>
    </source>
</evidence>
<dbReference type="PROSITE" id="PS00022">
    <property type="entry name" value="EGF_1"/>
    <property type="match status" value="8"/>
</dbReference>
<dbReference type="InterPro" id="IPR000742">
    <property type="entry name" value="EGF"/>
</dbReference>
<dbReference type="InterPro" id="IPR018378">
    <property type="entry name" value="C-type_lectin_CS"/>
</dbReference>
<feature type="domain" description="EGF-like" evidence="12">
    <location>
        <begin position="2910"/>
        <end position="2947"/>
    </location>
</feature>
<dbReference type="InterPro" id="IPR025615">
    <property type="entry name" value="TILa_dom"/>
</dbReference>
<dbReference type="Gene3D" id="2.60.120.290">
    <property type="entry name" value="Spermadhesin, CUB domain"/>
    <property type="match status" value="1"/>
</dbReference>
<feature type="domain" description="EGF-like" evidence="12">
    <location>
        <begin position="1895"/>
        <end position="1934"/>
    </location>
</feature>
<dbReference type="InterPro" id="IPR014853">
    <property type="entry name" value="VWF/SSPO/ZAN-like_Cys-rich_dom"/>
</dbReference>
<feature type="disulfide bond" evidence="9">
    <location>
        <begin position="3375"/>
        <end position="3384"/>
    </location>
</feature>
<sequence length="4731" mass="521755">MHCTTGALPGRTPAVPAAMPASYASQCQAIGIEVRPWRTEEFCPLKCPDNSRYSPCMSACPRLCGEDRLDNFVCLLPCVEGCQCEDGHVLDGDQRCVPEDQCGCYFEGLYHTTSEIFLNSNCTMRCTCASGQPVCLPFSCAGNRFCGTVDGVHGCFCNEGFIDNGDICVDDPCDPNPCNNGRCVRDARRASGYYCVCFRGSGGYNCSERSQGHCYAHGDPHYRSLDGVNFNYQGGCKYVLLQPCDPGNGPAFRVIQENQKVRESGQGPSRTRAVYVEIDGTVFAFKRNRKLYVNGVEAKPPVVGFGGLQVIRRGKYLVMETPFGLEVRWNGRYDVDISLSSDYFNNTCGLCGNWNGNTEDEFGEFETPEAFGNSWAVEGQDCESDEEPTPFVCHPNPVVLVLVQEVCSIVYSDTFSSCSSLGLADSFYESCVFDLCTTYPEFPNFCPSVSFYADVCQESGLPVGIWRSPQVCPLECPEHSHYSRCMSACPARCPNGTAEFCPFPCVEGCECNDGYLLSGDECVRQEECGCSGRFYLEPGDSYVNDNCTMLCTCDGPGTVSCVAQSCHENATCGVRDGQHGCYCNEGYYGDGYECQQDPCYTGEEHCSDNGECVSDGDGNFHCACRRGWSGEDCSTGMAICSGHGDPHYTSFDGRRFNYQGKCRYIVFRSTLKDEEIPFEVVAQHRPARRNRRVALTEELHIIAGDARIELLQDREVRINGVEFNTPVYPFEGVSIKRVGKQLVLQTDFDVKLEWDGTNAFSIEVSPDYLNRTWGLCGTYDEDPDNDFTTPGGRVVEDENSFGNSWVYGHDCNETEPPGDSYNPCEENSDSVNLATQLCRIITQENGPFRECHDDINPQGYYESCLYDLCSTLPDRGALCEDVAKYADDCLWAGVEIEEWRREDFCSFRCPAGSSYRLCAPGCPMTCRDMRDSGRSNSTGCTQPCREGCQCEEGTVLSGERCVPPDQCGCYHGGAYFMQGEHFLTADCKMGCVCNDSEVQCAPIACHENAECILEDGERRCRCQEPLIGDGIEECNLNPCTFDPCENFGVCHPVGSDDYWCECTEFWTGKSCELRRGVCLSYGTQHFVTFDGASLTFEGECHYVLAKTCPDDVEPSFQVIQESTRLTPLSSGIEAIHVLIDDKKITLGRRRSVEVNGLEVELPVSEDGIEVRISGMNVVLRSPIGLEVAFDGWHAASVIVPSNFTGRLCGLCGNFDGSYANDSFIRGKPALETDVGNFYRVNDDCAVPIEPPPTVSPCDSVSPQALSEAYAFCNEVVEGPLSRCVDMPQVFKARCLFDACASRLNPYLICLHPLTVTRHCRRFGVRHEPWRSLDYCPVDCPEGSHYNPSASPCPETCVDVRRNQRPRCEHERRVEACECDDGYVLSGPHCVPRDDCGCYQVQTGNYYEEGQVFMNEECSSLCTCQSGSLNCVPVSCDENAECTVSDGRRRCECNDGYLGNGMECQASPCTEVDCLNNGTCIPGPNGTYGCLCQWDFAGDYCEQEVKHCIVYGVPHYTTFSLVSYAFQGAGQYYLTRACNESAMPYFEVIQQTERILQNPRFTITEAILIHFQDVEIGLHGNYRLTVNEREILPPYRQGDLFEISMMNNRVIVTTNFNLTVEWDGFHSSIVTLSTDWASEICGLCGDMGGPVDGEIAAHLSRPGSIAAFGDRNIANPGDCPPATKPNIIPDCSDEESEQIRPFCLPLVNERGPFRRCPRELGTVAASACLDDSCALGHDVVTPICQSFSILTKLCQRLGIEVDRWRVDGFCPVTCPEHSEYKVCANACQRRCGGPVRLPAECPFNCEEGCECEDGYVLDHDSRCVRPNDCGCMDQGYYHLNEEEYYRDGCQEICQCVRGEPVCKPVACHHNATCGVHDGDYGCYCNDGYHGNGTECREDPCYPNPCENDGICTIQRGEGPPYQCSCVGHWRGDHCNQGVKSCSVSGHTHYDRFDGQPFDFYGGCKYVLARPCAEGDNSFRVILQNAPDDEFPALSRIEAVHISIGDQTVTLKQGMEFEVNGEEQHYPFNQTGIHINQYGWIVRVTTDLGLTVSWNGRDLVDVTLPSDFAQSTCGICGDITNPMEGFGEYENAREYAMASVLDSQDCQPPRERFEPCEEHTCNLQEAVEKCALLLSPKVACPPGWFSPPGERNVHVCYYVRRPEEPLTYAAAYHECASKGGRLYDPATELEALSFRNATAERHDGSYWLGCSDAEEEGSWSCHRDDHSWSNESQSGYWSWDEDQPDDGGTLLLHEDCAMVFDHEHWRDVSCHAQATLLVCQLDSPREYLTPFKKCHEVVPPYPYFIGCIQSQCATLPDDNRLCSSITAYANVCRLYGAHVGLWQSRNFCRPECPEGSFWSDCVSPCPPTCANPDRACPLPCRPGCECRQGWVRQGHRCVPREQCGCFMEGMGRFIEPGDGVFKPDCAELCHCRPGGELDCQEVNCTDHASCVANERSGDLTCQCEDGYAFMNNECQPDACTGVECANGGTCIARHGMYSCFCQIGWTGQHCEDEEAWCQVLGFSHYYTFDGTSYNFFGDCIYHLAGHCGEDVKKPLFWILEKKERHVLRREVASLYFVEVHIDDWVFTLKRDHVVLVNGVRWNLPVTSFEGVRIEWIGNRVVLHTAFGLQVFWDGHSDVAIRLPGEFKNQTCGLCSSYDGNQTNDLVPKEGDQVQSPAEFGNSWLQNDEDCRPDEGNISPVFFVQDCAEIGQINSFCANLFQSFSESCSGPYLEYYFILCIADSCLLRNPRYGCHYAAEAVAECKAQGGRPTPRDMLPEPCGVECPPNSEFSFCASPCPRTCDDVRGHDRTPCEGIPCVEGCRCKEGFVLSGVHCVPEEECGCRDRFLYGGAYYLDGQEFVSHGCREKCECDGGTFRCRPLECHCQSECTADDYGQYGCHCEHPYVGNGSICTVDPCYSNPCVNGGKCEVTGNFSYVCVCQPVWTGMNCERARKECSVYGSPQHFRTFDGANYNFFGTCWYTLAADCSEEPLFRVYIRSEQVVGRQELTKVQEVVVQSGHDGPKFGLHQHKKLTVEGRPVNTPFAHEGIHVVSGTHMLLTTPYGLTVRWNGYFEVDVWLDTKLLANVSLCGLCGNADGNADNILEETPDGRRVSNSVEFGNSWVVNPEECEDRGSDVENACNGDIELAAARSTCAIIVDENGPFAQCGKELDSMLFYDNCVFSLCASGNPDNRSLICGSLWTFESACLDLCLDVGPWRAPGFCEPPCSDGQVFEPSTPACPKTCLGVILEASLPCPFPHQAGCTCAPHLFLSNDECVPKDHCGCFYEGQYRKASEVFISHECESVCTCHPGNRVECRERGCPKGAFCGVKEEKYGCHCKPGYEDDGCGGCRANACHPDQCKNNGTCVIIGKDDYLCRCPAGYGGKNCESVLARCTVSGDPHVETFDGVRYRFGSECEHVLVHNVFEQDVPQFFVTLVTERSDTNPNVTSIKMIRILSTSQENGYYLEIRQGLILLINGVRVIPPLILPWSQIHLSGSWLVLIDHTLDLVLRWDGYNHLDVFVHSKLGEVCGLCGFYDGNNSNDFLKQTGEFTSDAVDFANSWFVINSTCEAAVELPNQCGGDSTLMVAADNACNAIRDTVGSLASCHKVIPFQPFYDKCVFDVCKSLPDTSARCSHIQDYAQRCINAGVDVGYQWRTERNCFSECPEHSHFSPCIGSCPPSCLGELLYQDPRQCFPYCNDGCECDEGYYLSDDRCVPKEECGCLLPSEISQLTVVPVGFTFMFDNCGILCSCGADGDLICSNATCHSDGQCLIIDGVEQCVCNDSLIGNGLECNTSPCEAKPCQNGGTCIVEENLSYSCVCQRGWTGTNCMQETLYCLTYGDPHYRTFDGKYFDFMGECSYYLFRLCEADSTTSVIQVNQRVGSSAYTTMKELIINYGGTEIKLVPDVGVVVSDVVQTPPFNATPVVEIRRVGNYIVVKIPDQFDLKWDGQYSADIELTAVIGSTQFCGLCGNANNNTDDDFDDGNEQTVDTAVSFGNRQVVGNLPCPANATEQPNQCDNAFDTEFADTVCSPLLDSRDNFPFQGCSASSAEFYAACRYDVCAAVLVDPSLALPIACGVVATYAQLCQDLGHAVSEWRSAISCTQDCPRNAEYSLCADPCPATCRDPDGDISPCNLRCAEGCTCREGFYQDGDECVPRSQCGCQYDNEQKYLRLNDDYYTNSCTMRCTCSDAFGEVVCSPAACHENATCTEVNGIQKCVCDEGFVGNGQDCVFEECADSPCAEGSQCLRRMGGSPNYVCECADNNRMGQNCDVQAEYDARYACYGADCASTWFKSPNYSQPYPNSWKGFYQLWVPGARYINVTFPEAFQVETGRDYLYLGPGFQYPLGLNQGPLSTLQGVIYRLDGYTSPGPVYIEGDAVWMYFVTDDQVNAHGWHAMLEAEFVDLPDTPVCWDGSETRPSGSTWEYGKCDECNCAAGAVIKCSLNASKPISCTEDSHCPASSTCVPSDQVPLCVTEPCSGMYCDVGTIHADCAENPFCSEVTVSAELASIIPSTTLTQLCDSLIAAAEIVSVADCFTFECSIRREARKKRAASDDTVLVDIFLESGSPSTGSAAPVSEDGMTPADALALSVYEGLSLHISDPSLPVNITSVVYLGPRPATKEPPTDSTLRVTIKKVTTGPVEANLSASSVTIVAVGSSMMILLVALVLTIWCRRRGRQSSKKTMTFQTGSEEAHTNEVFEMVDPGPAFSRAIPLDDGTGHQGNVYGVKYDLDS</sequence>
<dbReference type="Pfam" id="PF08742">
    <property type="entry name" value="C8"/>
    <property type="match status" value="8"/>
</dbReference>
<evidence type="ECO:0000259" key="13">
    <source>
        <dbReference type="PROSITE" id="PS50041"/>
    </source>
</evidence>
<dbReference type="InterPro" id="IPR016186">
    <property type="entry name" value="C-type_lectin-like/link_sf"/>
</dbReference>
<dbReference type="InterPro" id="IPR016187">
    <property type="entry name" value="CTDL_fold"/>
</dbReference>
<feature type="domain" description="VWFD" evidence="14">
    <location>
        <begin position="3389"/>
        <end position="3567"/>
    </location>
</feature>
<dbReference type="FunFam" id="2.10.25.10:FF:000055">
    <property type="entry name" value="alpha-tectorin isoform X1"/>
    <property type="match status" value="7"/>
</dbReference>
<dbReference type="CDD" id="cd00054">
    <property type="entry name" value="EGF_CA"/>
    <property type="match status" value="3"/>
</dbReference>
<evidence type="ECO:0000256" key="7">
    <source>
        <dbReference type="ARBA" id="ARBA00023157"/>
    </source>
</evidence>
<comment type="caution">
    <text evidence="9">Lacks conserved residue(s) required for the propagation of feature annotation.</text>
</comment>
<dbReference type="FunFam" id="2.10.25.10:FF:000012">
    <property type="entry name" value="Delta-like protein"/>
    <property type="match status" value="1"/>
</dbReference>
<dbReference type="Proteomes" id="UP000694845">
    <property type="component" value="Unplaced"/>
</dbReference>
<evidence type="ECO:0000256" key="10">
    <source>
        <dbReference type="SAM" id="Phobius"/>
    </source>
</evidence>
<dbReference type="Pfam" id="PF00431">
    <property type="entry name" value="CUB"/>
    <property type="match status" value="1"/>
</dbReference>
<proteinExistence type="predicted"/>
<evidence type="ECO:0000256" key="8">
    <source>
        <dbReference type="ARBA" id="ARBA00023180"/>
    </source>
</evidence>
<feature type="domain" description="VWFD" evidence="14">
    <location>
        <begin position="212"/>
        <end position="383"/>
    </location>
</feature>
<dbReference type="SUPFAM" id="SSF57567">
    <property type="entry name" value="Serine protease inhibitors"/>
    <property type="match status" value="10"/>
</dbReference>
<feature type="disulfide bond" evidence="9">
    <location>
        <begin position="624"/>
        <end position="633"/>
    </location>
</feature>
<dbReference type="SMART" id="SM00214">
    <property type="entry name" value="VWC"/>
    <property type="match status" value="4"/>
</dbReference>
<evidence type="ECO:0000256" key="2">
    <source>
        <dbReference type="ARBA" id="ARBA00022475"/>
    </source>
</evidence>
<dbReference type="PROSITE" id="PS00615">
    <property type="entry name" value="C_TYPE_LECTIN_1"/>
    <property type="match status" value="1"/>
</dbReference>
<dbReference type="SMART" id="SM00215">
    <property type="entry name" value="VWC_out"/>
    <property type="match status" value="6"/>
</dbReference>